<dbReference type="SUPFAM" id="SSF57850">
    <property type="entry name" value="RING/U-box"/>
    <property type="match status" value="4"/>
</dbReference>
<evidence type="ECO:0000259" key="19">
    <source>
        <dbReference type="PROSITE" id="PS51873"/>
    </source>
</evidence>
<keyword evidence="16" id="KW-0472">Membrane</keyword>
<dbReference type="InterPro" id="IPR017907">
    <property type="entry name" value="Znf_RING_CS"/>
</dbReference>
<dbReference type="SUPFAM" id="SSF54495">
    <property type="entry name" value="UBC-like"/>
    <property type="match status" value="1"/>
</dbReference>
<feature type="compositionally biased region" description="Basic residues" evidence="15">
    <location>
        <begin position="1"/>
        <end position="13"/>
    </location>
</feature>
<evidence type="ECO:0000259" key="18">
    <source>
        <dbReference type="PROSITE" id="PS50908"/>
    </source>
</evidence>
<comment type="caution">
    <text evidence="20">The sequence shown here is derived from an EMBL/GenBank/DDBJ whole genome shotgun (WGS) entry which is preliminary data.</text>
</comment>
<dbReference type="CDD" id="cd23134">
    <property type="entry name" value="RING-HC_ITT1-like"/>
    <property type="match status" value="1"/>
</dbReference>
<evidence type="ECO:0000256" key="8">
    <source>
        <dbReference type="ARBA" id="ARBA00022723"/>
    </source>
</evidence>
<feature type="domain" description="RING-type" evidence="19">
    <location>
        <begin position="405"/>
        <end position="631"/>
    </location>
</feature>
<keyword evidence="8" id="KW-0479">Metal-binding</keyword>
<dbReference type="EC" id="2.3.2.31" evidence="6"/>
<feature type="compositionally biased region" description="Basic and acidic residues" evidence="15">
    <location>
        <begin position="133"/>
        <end position="142"/>
    </location>
</feature>
<evidence type="ECO:0000256" key="13">
    <source>
        <dbReference type="ARBA" id="ARBA00044508"/>
    </source>
</evidence>
<evidence type="ECO:0000256" key="10">
    <source>
        <dbReference type="ARBA" id="ARBA00022771"/>
    </source>
</evidence>
<dbReference type="CDD" id="cd20354">
    <property type="entry name" value="Rcat_RBR_RNF14"/>
    <property type="match status" value="1"/>
</dbReference>
<dbReference type="Pfam" id="PF01485">
    <property type="entry name" value="IBR"/>
    <property type="match status" value="1"/>
</dbReference>
<dbReference type="EMBL" id="JARYMX010000005">
    <property type="protein sequence ID" value="KAJ9549898.1"/>
    <property type="molecule type" value="Genomic_DNA"/>
</dbReference>
<evidence type="ECO:0000256" key="5">
    <source>
        <dbReference type="ARBA" id="ARBA00005884"/>
    </source>
</evidence>
<dbReference type="PANTHER" id="PTHR11685">
    <property type="entry name" value="RBR FAMILY RING FINGER AND IBR DOMAIN-CONTAINING"/>
    <property type="match status" value="1"/>
</dbReference>
<reference evidence="20" key="1">
    <citation type="submission" date="2023-03" db="EMBL/GenBank/DDBJ databases">
        <title>Chromosome-scale reference genome and RAD-based genetic map of yellow starthistle (Centaurea solstitialis) reveal putative structural variation and QTLs associated with invader traits.</title>
        <authorList>
            <person name="Reatini B."/>
            <person name="Cang F.A."/>
            <person name="Jiang Q."/>
            <person name="Mckibben M.T.W."/>
            <person name="Barker M.S."/>
            <person name="Rieseberg L.H."/>
            <person name="Dlugosch K.M."/>
        </authorList>
    </citation>
    <scope>NUCLEOTIDE SEQUENCE</scope>
    <source>
        <strain evidence="20">CAN-66</strain>
        <tissue evidence="20">Leaf</tissue>
    </source>
</reference>
<evidence type="ECO:0000256" key="4">
    <source>
        <dbReference type="ARBA" id="ARBA00004906"/>
    </source>
</evidence>
<dbReference type="PROSITE" id="PS00518">
    <property type="entry name" value="ZF_RING_1"/>
    <property type="match status" value="1"/>
</dbReference>
<feature type="region of interest" description="Disordered" evidence="15">
    <location>
        <begin position="1"/>
        <end position="142"/>
    </location>
</feature>
<gene>
    <name evidence="20" type="ORF">OSB04_022441</name>
</gene>
<keyword evidence="12" id="KW-0862">Zinc</keyword>
<evidence type="ECO:0000256" key="9">
    <source>
        <dbReference type="ARBA" id="ARBA00022737"/>
    </source>
</evidence>
<feature type="compositionally biased region" description="Low complexity" evidence="15">
    <location>
        <begin position="41"/>
        <end position="60"/>
    </location>
</feature>
<dbReference type="Gene3D" id="1.20.120.1750">
    <property type="match status" value="1"/>
</dbReference>
<dbReference type="SMART" id="SM00591">
    <property type="entry name" value="RWD"/>
    <property type="match status" value="1"/>
</dbReference>
<keyword evidence="21" id="KW-1185">Reference proteome</keyword>
<dbReference type="Proteomes" id="UP001172457">
    <property type="component" value="Chromosome 5"/>
</dbReference>
<organism evidence="20 21">
    <name type="scientific">Centaurea solstitialis</name>
    <name type="common">yellow star-thistle</name>
    <dbReference type="NCBI Taxonomy" id="347529"/>
    <lineage>
        <taxon>Eukaryota</taxon>
        <taxon>Viridiplantae</taxon>
        <taxon>Streptophyta</taxon>
        <taxon>Embryophyta</taxon>
        <taxon>Tracheophyta</taxon>
        <taxon>Spermatophyta</taxon>
        <taxon>Magnoliopsida</taxon>
        <taxon>eudicotyledons</taxon>
        <taxon>Gunneridae</taxon>
        <taxon>Pentapetalae</taxon>
        <taxon>asterids</taxon>
        <taxon>campanulids</taxon>
        <taxon>Asterales</taxon>
        <taxon>Asteraceae</taxon>
        <taxon>Carduoideae</taxon>
        <taxon>Cardueae</taxon>
        <taxon>Centaureinae</taxon>
        <taxon>Centaurea</taxon>
    </lineage>
</organism>
<dbReference type="SMART" id="SM00184">
    <property type="entry name" value="RING"/>
    <property type="match status" value="3"/>
</dbReference>
<evidence type="ECO:0000256" key="16">
    <source>
        <dbReference type="SAM" id="Phobius"/>
    </source>
</evidence>
<evidence type="ECO:0000313" key="21">
    <source>
        <dbReference type="Proteomes" id="UP001172457"/>
    </source>
</evidence>
<keyword evidence="11" id="KW-0833">Ubl conjugation pathway</keyword>
<comment type="pathway">
    <text evidence="4">Protein modification; protein ubiquitination.</text>
</comment>
<dbReference type="InterPro" id="IPR031127">
    <property type="entry name" value="E3_UB_ligase_RBR"/>
</dbReference>
<dbReference type="InterPro" id="IPR013083">
    <property type="entry name" value="Znf_RING/FYVE/PHD"/>
</dbReference>
<evidence type="ECO:0000256" key="6">
    <source>
        <dbReference type="ARBA" id="ARBA00012251"/>
    </source>
</evidence>
<evidence type="ECO:0000256" key="7">
    <source>
        <dbReference type="ARBA" id="ARBA00022679"/>
    </source>
</evidence>
<dbReference type="CDD" id="cd23821">
    <property type="entry name" value="RWD_IMPACT"/>
    <property type="match status" value="1"/>
</dbReference>
<comment type="similarity">
    <text evidence="5">Belongs to the RBR family. Ariadne subfamily.</text>
</comment>
<evidence type="ECO:0000256" key="1">
    <source>
        <dbReference type="ARBA" id="ARBA00001798"/>
    </source>
</evidence>
<dbReference type="PROSITE" id="PS50908">
    <property type="entry name" value="RWD"/>
    <property type="match status" value="1"/>
</dbReference>
<dbReference type="InterPro" id="IPR016135">
    <property type="entry name" value="UBQ-conjugating_enzyme/RWD"/>
</dbReference>
<feature type="compositionally biased region" description="Basic and acidic residues" evidence="15">
    <location>
        <begin position="116"/>
        <end position="126"/>
    </location>
</feature>
<dbReference type="GO" id="GO:0016567">
    <property type="term" value="P:protein ubiquitination"/>
    <property type="evidence" value="ECO:0007669"/>
    <property type="project" value="InterPro"/>
</dbReference>
<dbReference type="PROSITE" id="PS50089">
    <property type="entry name" value="ZF_RING_2"/>
    <property type="match status" value="1"/>
</dbReference>
<feature type="transmembrane region" description="Helical" evidence="16">
    <location>
        <begin position="201"/>
        <end position="224"/>
    </location>
</feature>
<name>A0AA38SWE6_9ASTR</name>
<evidence type="ECO:0000256" key="12">
    <source>
        <dbReference type="ARBA" id="ARBA00022833"/>
    </source>
</evidence>
<keyword evidence="7" id="KW-0808">Transferase</keyword>
<proteinExistence type="inferred from homology"/>
<dbReference type="CDD" id="cd20336">
    <property type="entry name" value="Rcat_RBR"/>
    <property type="match status" value="1"/>
</dbReference>
<keyword evidence="16" id="KW-0812">Transmembrane</keyword>
<evidence type="ECO:0000256" key="11">
    <source>
        <dbReference type="ARBA" id="ARBA00022786"/>
    </source>
</evidence>
<dbReference type="PROSITE" id="PS51873">
    <property type="entry name" value="TRIAD"/>
    <property type="match status" value="1"/>
</dbReference>
<dbReference type="CDD" id="cd20341">
    <property type="entry name" value="BRcat_RBR_RNF14"/>
    <property type="match status" value="1"/>
</dbReference>
<keyword evidence="16" id="KW-1133">Transmembrane helix</keyword>
<keyword evidence="10 14" id="KW-0863">Zinc-finger</keyword>
<dbReference type="InterPro" id="IPR001841">
    <property type="entry name" value="Znf_RING"/>
</dbReference>
<dbReference type="FunFam" id="1.20.120.1750:FF:000029">
    <property type="entry name" value="RBR-type E3 ubiquitin transferase"/>
    <property type="match status" value="1"/>
</dbReference>
<dbReference type="AlphaFoldDB" id="A0AA38SWE6"/>
<dbReference type="InterPro" id="IPR006575">
    <property type="entry name" value="RWD_dom"/>
</dbReference>
<dbReference type="Pfam" id="PF22191">
    <property type="entry name" value="IBR_1"/>
    <property type="match status" value="1"/>
</dbReference>
<dbReference type="GO" id="GO:0061630">
    <property type="term" value="F:ubiquitin protein ligase activity"/>
    <property type="evidence" value="ECO:0007669"/>
    <property type="project" value="UniProtKB-EC"/>
</dbReference>
<keyword evidence="9" id="KW-0677">Repeat</keyword>
<dbReference type="FunFam" id="3.30.40.10:FF:000358">
    <property type="entry name" value="RBR-type E3 ubiquitin transferase"/>
    <property type="match status" value="1"/>
</dbReference>
<dbReference type="Gene3D" id="3.10.110.10">
    <property type="entry name" value="Ubiquitin Conjugating Enzyme"/>
    <property type="match status" value="1"/>
</dbReference>
<dbReference type="InterPro" id="IPR002867">
    <property type="entry name" value="IBR_dom"/>
</dbReference>
<dbReference type="Gene3D" id="3.30.40.10">
    <property type="entry name" value="Zinc/RING finger domain, C3HC4 (zinc finger)"/>
    <property type="match status" value="1"/>
</dbReference>
<feature type="domain" description="RWD" evidence="18">
    <location>
        <begin position="219"/>
        <end position="354"/>
    </location>
</feature>
<evidence type="ECO:0000256" key="15">
    <source>
        <dbReference type="SAM" id="MobiDB-lite"/>
    </source>
</evidence>
<comment type="cofactor">
    <cofactor evidence="2">
        <name>Zn(2+)</name>
        <dbReference type="ChEBI" id="CHEBI:29105"/>
    </cofactor>
</comment>
<sequence>MRRGGRRGGRNHHQSQSNLDENWSFRPLNHQITNQHVQFDPKSSSSSEPSTSSTPKPSSEFVPKTLNSSRNRRNFRNRGSGARFVKKSEASSSNFYSKKGEEDEEEEEEVNGSSKGKTELLDKNEEKEEEKDSIDGFDPKKNDVEDEDYDVVRRLERLRLFNEEPDLSDELQRINDQLQEDEGSNGIVHLLVAWRIKSMTLAFQLAVFALIATSSILLISVLAMESIYGDNIFILDKQNGLRSFQIHVYIETSEELTISTKLNSSKDSNTNTNNIEDFSYSFGVRYLPPIVLTCLLPKSYPTHLPPYFTISVRWLDALKISSLCSMLDSIWKEQSGQEVIYSWAEWLHTSALSYLGFDKEIFLGPYGVKHNSDPRAISGCVSPDVDIPALKSYNDEQRLEDFRKSFHECCICFSEFAGSEFIRLPCQHFFCEKCMKSYSDVHIKDGTVNRLSCPSTKCGGMIPPGLLKRLLGDEEFEKWESLMLQKTLESMSDVVYCPRCETPCIEDEDQHAQCTKCFFSFCTLCREKRHVGIACLTPEMKIRILRDRQSSGQMKDEQRKREQEMIEELLSVKEILRDAKQCPSCKMAISKTEGCNKMVCQNCGKYFCYRCNKIIDGYDHFRDGACELFPQQEIRNWEEQMMNPRQLMGQIQAELFADRGHSCPQCGQINVKVGNNNHIFCWACQNHYCYLCRKMVRRSSEHYGPKGCKQHSVG</sequence>
<comment type="catalytic activity">
    <reaction evidence="1">
        <text>[E2 ubiquitin-conjugating enzyme]-S-ubiquitinyl-L-cysteine + [acceptor protein]-L-lysine = [E2 ubiquitin-conjugating enzyme]-L-cysteine + [acceptor protein]-N(6)-ubiquitinyl-L-lysine.</text>
        <dbReference type="EC" id="2.3.2.31"/>
    </reaction>
</comment>
<dbReference type="SMART" id="SM00647">
    <property type="entry name" value="IBR"/>
    <property type="match status" value="2"/>
</dbReference>
<comment type="similarity">
    <text evidence="13">Belongs to the RBR family. RNF14 subfamily.</text>
</comment>
<protein>
    <recommendedName>
        <fullName evidence="6">RBR-type E3 ubiquitin transferase</fullName>
        <ecNumber evidence="6">2.3.2.31</ecNumber>
    </recommendedName>
</protein>
<dbReference type="InterPro" id="IPR044066">
    <property type="entry name" value="TRIAD_supradom"/>
</dbReference>
<evidence type="ECO:0000256" key="14">
    <source>
        <dbReference type="PROSITE-ProRule" id="PRU00175"/>
    </source>
</evidence>
<accession>A0AA38SWE6</accession>
<evidence type="ECO:0000313" key="20">
    <source>
        <dbReference type="EMBL" id="KAJ9549898.1"/>
    </source>
</evidence>
<evidence type="ECO:0000256" key="3">
    <source>
        <dbReference type="ARBA" id="ARBA00003976"/>
    </source>
</evidence>
<comment type="function">
    <text evidence="3">Might act as an E3 ubiquitin-protein ligase, or as part of E3 complex, which accepts ubiquitin from specific E2 ubiquitin-conjugating enzymes and then transfers it to substrates.</text>
</comment>
<evidence type="ECO:0000256" key="2">
    <source>
        <dbReference type="ARBA" id="ARBA00001947"/>
    </source>
</evidence>
<dbReference type="Pfam" id="PF05773">
    <property type="entry name" value="RWD"/>
    <property type="match status" value="1"/>
</dbReference>
<dbReference type="InterPro" id="IPR047548">
    <property type="entry name" value="Rcat_RBR_RNF14"/>
</dbReference>
<feature type="domain" description="RING-type" evidence="17">
    <location>
        <begin position="409"/>
        <end position="457"/>
    </location>
</feature>
<evidence type="ECO:0000259" key="17">
    <source>
        <dbReference type="PROSITE" id="PS50089"/>
    </source>
</evidence>
<dbReference type="GO" id="GO:0008270">
    <property type="term" value="F:zinc ion binding"/>
    <property type="evidence" value="ECO:0007669"/>
    <property type="project" value="UniProtKB-KW"/>
</dbReference>